<feature type="transmembrane region" description="Helical" evidence="11">
    <location>
        <begin position="180"/>
        <end position="199"/>
    </location>
</feature>
<evidence type="ECO:0000256" key="11">
    <source>
        <dbReference type="SAM" id="Phobius"/>
    </source>
</evidence>
<gene>
    <name evidence="13" type="ORF">GCM10022236_03130</name>
</gene>
<dbReference type="Gene3D" id="6.10.140.1330">
    <property type="match status" value="1"/>
</dbReference>
<feature type="transmembrane region" description="Helical" evidence="11">
    <location>
        <begin position="299"/>
        <end position="327"/>
    </location>
</feature>
<keyword evidence="2" id="KW-0813">Transport</keyword>
<evidence type="ECO:0000256" key="5">
    <source>
        <dbReference type="ARBA" id="ARBA00022989"/>
    </source>
</evidence>
<keyword evidence="8 11" id="KW-0472">Membrane</keyword>
<feature type="transmembrane region" description="Helical" evidence="11">
    <location>
        <begin position="429"/>
        <end position="453"/>
    </location>
</feature>
<comment type="subcellular location">
    <subcellularLocation>
        <location evidence="1">Cell membrane</location>
        <topology evidence="1">Multi-pass membrane protein</topology>
    </subcellularLocation>
</comment>
<feature type="transmembrane region" description="Helical" evidence="11">
    <location>
        <begin position="29"/>
        <end position="46"/>
    </location>
</feature>
<name>A0ABP6ZBP7_9ACTN</name>
<feature type="domain" description="Cation/H+ exchanger transmembrane" evidence="12">
    <location>
        <begin position="12"/>
        <end position="330"/>
    </location>
</feature>
<feature type="transmembrane region" description="Helical" evidence="11">
    <location>
        <begin position="231"/>
        <end position="248"/>
    </location>
</feature>
<keyword evidence="14" id="KW-1185">Reference proteome</keyword>
<evidence type="ECO:0000313" key="13">
    <source>
        <dbReference type="EMBL" id="GAA3604664.1"/>
    </source>
</evidence>
<keyword evidence="3" id="KW-1003">Cell membrane</keyword>
<keyword evidence="7" id="KW-0406">Ion transport</keyword>
<evidence type="ECO:0000256" key="4">
    <source>
        <dbReference type="ARBA" id="ARBA00022692"/>
    </source>
</evidence>
<keyword evidence="5 11" id="KW-1133">Transmembrane helix</keyword>
<keyword evidence="9" id="KW-0739">Sodium transport</keyword>
<evidence type="ECO:0000256" key="9">
    <source>
        <dbReference type="ARBA" id="ARBA00023201"/>
    </source>
</evidence>
<comment type="caution">
    <text evidence="13">The sequence shown here is derived from an EMBL/GenBank/DDBJ whole genome shotgun (WGS) entry which is preliminary data.</text>
</comment>
<evidence type="ECO:0000256" key="3">
    <source>
        <dbReference type="ARBA" id="ARBA00022475"/>
    </source>
</evidence>
<proteinExistence type="predicted"/>
<feature type="domain" description="Cation/H+ exchanger transmembrane" evidence="12">
    <location>
        <begin position="394"/>
        <end position="454"/>
    </location>
</feature>
<evidence type="ECO:0000256" key="8">
    <source>
        <dbReference type="ARBA" id="ARBA00023136"/>
    </source>
</evidence>
<dbReference type="Pfam" id="PF00999">
    <property type="entry name" value="Na_H_Exchanger"/>
    <property type="match status" value="2"/>
</dbReference>
<feature type="transmembrane region" description="Helical" evidence="11">
    <location>
        <begin position="109"/>
        <end position="133"/>
    </location>
</feature>
<dbReference type="InterPro" id="IPR018422">
    <property type="entry name" value="Cation/H_exchanger_CPA1"/>
</dbReference>
<feature type="transmembrane region" description="Helical" evidence="11">
    <location>
        <begin position="208"/>
        <end position="225"/>
    </location>
</feature>
<dbReference type="PANTHER" id="PTHR10110:SF86">
    <property type="entry name" value="SODIUM_HYDROGEN EXCHANGER 7"/>
    <property type="match status" value="1"/>
</dbReference>
<reference evidence="14" key="1">
    <citation type="journal article" date="2019" name="Int. J. Syst. Evol. Microbiol.">
        <title>The Global Catalogue of Microorganisms (GCM) 10K type strain sequencing project: providing services to taxonomists for standard genome sequencing and annotation.</title>
        <authorList>
            <consortium name="The Broad Institute Genomics Platform"/>
            <consortium name="The Broad Institute Genome Sequencing Center for Infectious Disease"/>
            <person name="Wu L."/>
            <person name="Ma J."/>
        </authorList>
    </citation>
    <scope>NUCLEOTIDE SEQUENCE [LARGE SCALE GENOMIC DNA]</scope>
    <source>
        <strain evidence="14">JCM 16929</strain>
    </source>
</reference>
<dbReference type="EMBL" id="BAABAB010000003">
    <property type="protein sequence ID" value="GAA3604664.1"/>
    <property type="molecule type" value="Genomic_DNA"/>
</dbReference>
<protein>
    <submittedName>
        <fullName evidence="13">Sodium:proton antiporter</fullName>
    </submittedName>
</protein>
<keyword evidence="4 11" id="KW-0812">Transmembrane</keyword>
<organism evidence="13 14">
    <name type="scientific">Microlunatus ginsengisoli</name>
    <dbReference type="NCBI Taxonomy" id="363863"/>
    <lineage>
        <taxon>Bacteria</taxon>
        <taxon>Bacillati</taxon>
        <taxon>Actinomycetota</taxon>
        <taxon>Actinomycetes</taxon>
        <taxon>Propionibacteriales</taxon>
        <taxon>Propionibacteriaceae</taxon>
        <taxon>Microlunatus</taxon>
    </lineage>
</organism>
<evidence type="ECO:0000256" key="1">
    <source>
        <dbReference type="ARBA" id="ARBA00004651"/>
    </source>
</evidence>
<evidence type="ECO:0000256" key="10">
    <source>
        <dbReference type="SAM" id="MobiDB-lite"/>
    </source>
</evidence>
<feature type="transmembrane region" description="Helical" evidence="11">
    <location>
        <begin position="269"/>
        <end position="287"/>
    </location>
</feature>
<evidence type="ECO:0000259" key="12">
    <source>
        <dbReference type="Pfam" id="PF00999"/>
    </source>
</evidence>
<feature type="region of interest" description="Disordered" evidence="10">
    <location>
        <begin position="351"/>
        <end position="371"/>
    </location>
</feature>
<keyword evidence="6" id="KW-0915">Sodium</keyword>
<sequence length="577" mass="61603">MDLLIVVVLGVLAVVGVNALAPRIGIASPLLLVLLGVIVSYLRITGTVDVPSEVILGGVLPPLLYSAAVSMPTMEFRRDFRIISGLSVVLVFVSAIVVGLLVNRLIPGIGLPLAIALGAIISPTDAVATAIVRKAGVSSRIVTVLEGESLLNDASALVLLRSAVAAVGVTIVWRHVLVDFLYAVLVAVAIGFVVGRLNLRVRARLRQATSSVAVSLVVPFVAFLPAEHLGASGLVAAVTAGLVTGHGAPKYLRPEDRITERAVWRTLELLLESFIFLIMGLEMHTVIDEVTAEHGSVSGAVLVAAVAGVAIIAVRAAFITLSLWALARRERAAARSRIRMETIQDRISMIESAPPRGPSDTSPEHAERRQRRVEQIGVRVTRGLADLDYLAAQRLGWREGAILVWAGMRGAVTLAAAQSLDSDVPQRALLVLIAFVVAAGTLIIQGGTLGWLARRLGFAHHGNGDPDTPAALRADLVQAASARLDDPELRRPDGQSYTAETLQTARTILDGLGRDGPLAETPDQRSERRALRIELLNAQRDELLRIRDLGTYPFGVLERALNQIDADQVGLELREKD</sequence>
<evidence type="ECO:0000256" key="2">
    <source>
        <dbReference type="ARBA" id="ARBA00022448"/>
    </source>
</evidence>
<evidence type="ECO:0000313" key="14">
    <source>
        <dbReference type="Proteomes" id="UP001501490"/>
    </source>
</evidence>
<dbReference type="Proteomes" id="UP001501490">
    <property type="component" value="Unassembled WGS sequence"/>
</dbReference>
<accession>A0ABP6ZBP7</accession>
<evidence type="ECO:0000256" key="7">
    <source>
        <dbReference type="ARBA" id="ARBA00023065"/>
    </source>
</evidence>
<dbReference type="RefSeq" id="WP_344801309.1">
    <property type="nucleotide sequence ID" value="NZ_BAABAB010000003.1"/>
</dbReference>
<dbReference type="PANTHER" id="PTHR10110">
    <property type="entry name" value="SODIUM/HYDROGEN EXCHANGER"/>
    <property type="match status" value="1"/>
</dbReference>
<evidence type="ECO:0000256" key="6">
    <source>
        <dbReference type="ARBA" id="ARBA00023053"/>
    </source>
</evidence>
<dbReference type="InterPro" id="IPR006153">
    <property type="entry name" value="Cation/H_exchanger_TM"/>
</dbReference>
<feature type="transmembrane region" description="Helical" evidence="11">
    <location>
        <begin position="80"/>
        <end position="103"/>
    </location>
</feature>